<dbReference type="RefSeq" id="WP_344124141.1">
    <property type="nucleotide sequence ID" value="NZ_BAAABW010000040.1"/>
</dbReference>
<name>A0ABN0Y201_9ACTN</name>
<reference evidence="2 3" key="1">
    <citation type="journal article" date="2019" name="Int. J. Syst. Evol. Microbiol.">
        <title>The Global Catalogue of Microorganisms (GCM) 10K type strain sequencing project: providing services to taxonomists for standard genome sequencing and annotation.</title>
        <authorList>
            <consortium name="The Broad Institute Genomics Platform"/>
            <consortium name="The Broad Institute Genome Sequencing Center for Infectious Disease"/>
            <person name="Wu L."/>
            <person name="Ma J."/>
        </authorList>
    </citation>
    <scope>NUCLEOTIDE SEQUENCE [LARGE SCALE GENOMIC DNA]</scope>
    <source>
        <strain evidence="2 3">JCM 4565</strain>
    </source>
</reference>
<proteinExistence type="predicted"/>
<feature type="region of interest" description="Disordered" evidence="1">
    <location>
        <begin position="125"/>
        <end position="145"/>
    </location>
</feature>
<accession>A0ABN0Y201</accession>
<feature type="compositionally biased region" description="Acidic residues" evidence="1">
    <location>
        <begin position="134"/>
        <end position="145"/>
    </location>
</feature>
<organism evidence="2 3">
    <name type="scientific">Streptomyces blastmyceticus</name>
    <dbReference type="NCBI Taxonomy" id="68180"/>
    <lineage>
        <taxon>Bacteria</taxon>
        <taxon>Bacillati</taxon>
        <taxon>Actinomycetota</taxon>
        <taxon>Actinomycetes</taxon>
        <taxon>Kitasatosporales</taxon>
        <taxon>Streptomycetaceae</taxon>
        <taxon>Streptomyces</taxon>
    </lineage>
</organism>
<protein>
    <submittedName>
        <fullName evidence="2">Uncharacterized protein</fullName>
    </submittedName>
</protein>
<evidence type="ECO:0000256" key="1">
    <source>
        <dbReference type="SAM" id="MobiDB-lite"/>
    </source>
</evidence>
<keyword evidence="3" id="KW-1185">Reference proteome</keyword>
<evidence type="ECO:0000313" key="2">
    <source>
        <dbReference type="EMBL" id="GAA0379936.1"/>
    </source>
</evidence>
<dbReference type="EMBL" id="BAAABW010000040">
    <property type="protein sequence ID" value="GAA0379936.1"/>
    <property type="molecule type" value="Genomic_DNA"/>
</dbReference>
<comment type="caution">
    <text evidence="2">The sequence shown here is derived from an EMBL/GenBank/DDBJ whole genome shotgun (WGS) entry which is preliminary data.</text>
</comment>
<sequence>MMHRLSDYEIAALERPDLVEAQQWAIEQVKDWIYDRSHEAEAGELTDVAELALVQADAGLDRYSDDVSRLRALVVTALGCWFEQARRYAEVTGQPMRQVTSDIVPALLSEVVKGEGWPLSYDGVMVEQKGPEPGDLEDLDELGEG</sequence>
<evidence type="ECO:0000313" key="3">
    <source>
        <dbReference type="Proteomes" id="UP001500063"/>
    </source>
</evidence>
<dbReference type="Proteomes" id="UP001500063">
    <property type="component" value="Unassembled WGS sequence"/>
</dbReference>
<gene>
    <name evidence="2" type="ORF">GCM10010319_68090</name>
</gene>